<dbReference type="PANTHER" id="PTHR34580">
    <property type="match status" value="1"/>
</dbReference>
<proteinExistence type="predicted"/>
<accession>A0ABR4Y1R8</accession>
<keyword evidence="4" id="KW-1185">Reference proteome</keyword>
<evidence type="ECO:0000313" key="4">
    <source>
        <dbReference type="Proteomes" id="UP000030487"/>
    </source>
</evidence>
<dbReference type="Pfam" id="PF25583">
    <property type="entry name" value="WCX"/>
    <property type="match status" value="1"/>
</dbReference>
<evidence type="ECO:0008006" key="5">
    <source>
        <dbReference type="Google" id="ProtNLM"/>
    </source>
</evidence>
<reference evidence="3 4" key="1">
    <citation type="submission" date="2014-02" db="EMBL/GenBank/DDBJ databases">
        <title>Draft genome sequence of Lysinibacillus boronitolerans NBRC 103108.</title>
        <authorList>
            <person name="Zhang F."/>
            <person name="Wang G."/>
            <person name="Zhang L."/>
        </authorList>
    </citation>
    <scope>NUCLEOTIDE SEQUENCE [LARGE SCALE GENOMIC DNA]</scope>
    <source>
        <strain evidence="3 4">NBRC 103108</strain>
    </source>
</reference>
<dbReference type="PROSITE" id="PS52050">
    <property type="entry name" value="WYL"/>
    <property type="match status" value="1"/>
</dbReference>
<gene>
    <name evidence="3" type="ORF">CD31_07385</name>
</gene>
<organism evidence="3 4">
    <name type="scientific">Lysinibacillus boronitolerans JCM 21713 = 10a = NBRC 103108</name>
    <dbReference type="NCBI Taxonomy" id="1294264"/>
    <lineage>
        <taxon>Bacteria</taxon>
        <taxon>Bacillati</taxon>
        <taxon>Bacillota</taxon>
        <taxon>Bacilli</taxon>
        <taxon>Bacillales</taxon>
        <taxon>Bacillaceae</taxon>
        <taxon>Lysinibacillus</taxon>
    </lineage>
</organism>
<protein>
    <recommendedName>
        <fullName evidence="5">WYL domain-containing protein</fullName>
    </recommendedName>
</protein>
<dbReference type="Proteomes" id="UP000030487">
    <property type="component" value="Unassembled WGS sequence"/>
</dbReference>
<dbReference type="InterPro" id="IPR057727">
    <property type="entry name" value="WCX_dom"/>
</dbReference>
<evidence type="ECO:0000259" key="2">
    <source>
        <dbReference type="Pfam" id="PF25583"/>
    </source>
</evidence>
<name>A0ABR4Y1R8_9BACI</name>
<evidence type="ECO:0000259" key="1">
    <source>
        <dbReference type="Pfam" id="PF13280"/>
    </source>
</evidence>
<dbReference type="InterPro" id="IPR026881">
    <property type="entry name" value="WYL_dom"/>
</dbReference>
<evidence type="ECO:0000313" key="3">
    <source>
        <dbReference type="EMBL" id="KGR87348.1"/>
    </source>
</evidence>
<dbReference type="Pfam" id="PF13280">
    <property type="entry name" value="WYL"/>
    <property type="match status" value="1"/>
</dbReference>
<sequence length="320" mass="37268">MYCELGMIEERVGYMVDSQQGKGYRILSMFDRLMDGQGINKKQEALTHQVGEKTIQRDIDEIRTYLEKAKLDYHLQYVRTEKVYKLINTKNNRLSKEQVLVIVKILIASKALVKSDIGEIVNQLLSRVAEDQLLLNEKIVYEDIHQNKSLLSLIWGISTAIQKRKVITIDYLQEGEAIPTAKILKPLAVIFSTHYFYLIGDNQDTPTVYRMDRIQHFREMAINFEAPSVHPLQVEDANDLTHIRILYKGRSPQIVYSRFPTAHLVSQNDHEYVFEAKVLAYGMKEWLLSQGADMEVLEPIELREEIIETLQAMQQNYRYI</sequence>
<dbReference type="PANTHER" id="PTHR34580:SF1">
    <property type="entry name" value="PROTEIN PAFC"/>
    <property type="match status" value="1"/>
</dbReference>
<dbReference type="InterPro" id="IPR051534">
    <property type="entry name" value="CBASS_pafABC_assoc_protein"/>
</dbReference>
<comment type="caution">
    <text evidence="3">The sequence shown here is derived from an EMBL/GenBank/DDBJ whole genome shotgun (WGS) entry which is preliminary data.</text>
</comment>
<dbReference type="EMBL" id="JPVR01000067">
    <property type="protein sequence ID" value="KGR87348.1"/>
    <property type="molecule type" value="Genomic_DNA"/>
</dbReference>
<feature type="domain" description="WYL" evidence="1">
    <location>
        <begin position="157"/>
        <end position="218"/>
    </location>
</feature>
<feature type="domain" description="WCX" evidence="2">
    <location>
        <begin position="268"/>
        <end position="313"/>
    </location>
</feature>